<reference evidence="2 3" key="1">
    <citation type="submission" date="2020-02" db="EMBL/GenBank/DDBJ databases">
        <authorList>
            <person name="Li X.-J."/>
            <person name="Feng X.-M."/>
        </authorList>
    </citation>
    <scope>NUCLEOTIDE SEQUENCE [LARGE SCALE GENOMIC DNA]</scope>
    <source>
        <strain evidence="2 3">CGMCC 4.7225</strain>
    </source>
</reference>
<proteinExistence type="predicted"/>
<keyword evidence="1" id="KW-1133">Transmembrane helix</keyword>
<dbReference type="Proteomes" id="UP000469185">
    <property type="component" value="Unassembled WGS sequence"/>
</dbReference>
<protein>
    <submittedName>
        <fullName evidence="2">Uncharacterized protein</fullName>
    </submittedName>
</protein>
<evidence type="ECO:0000313" key="3">
    <source>
        <dbReference type="Proteomes" id="UP000469185"/>
    </source>
</evidence>
<dbReference type="AlphaFoldDB" id="A0A6N9YP42"/>
<evidence type="ECO:0000256" key="1">
    <source>
        <dbReference type="SAM" id="Phobius"/>
    </source>
</evidence>
<organism evidence="2 3">
    <name type="scientific">Phytoactinopolyspora alkaliphila</name>
    <dbReference type="NCBI Taxonomy" id="1783498"/>
    <lineage>
        <taxon>Bacteria</taxon>
        <taxon>Bacillati</taxon>
        <taxon>Actinomycetota</taxon>
        <taxon>Actinomycetes</taxon>
        <taxon>Jiangellales</taxon>
        <taxon>Jiangellaceae</taxon>
        <taxon>Phytoactinopolyspora</taxon>
    </lineage>
</organism>
<name>A0A6N9YP42_9ACTN</name>
<feature type="transmembrane region" description="Helical" evidence="1">
    <location>
        <begin position="74"/>
        <end position="96"/>
    </location>
</feature>
<gene>
    <name evidence="2" type="ORF">G1H11_16100</name>
</gene>
<keyword evidence="3" id="KW-1185">Reference proteome</keyword>
<accession>A0A6N9YP42</accession>
<sequence>MTTPELNPDADPQRAADYAAQLAAAKSLKDVARIHDQFADIRKPKSLRDEIRSVIAAPKDSDVAKARSTLGWSLILFGLIGVPILIAVILVIAALLT</sequence>
<dbReference type="EMBL" id="JAAGOB010000008">
    <property type="protein sequence ID" value="NED96831.1"/>
    <property type="molecule type" value="Genomic_DNA"/>
</dbReference>
<comment type="caution">
    <text evidence="2">The sequence shown here is derived from an EMBL/GenBank/DDBJ whole genome shotgun (WGS) entry which is preliminary data.</text>
</comment>
<keyword evidence="1" id="KW-0472">Membrane</keyword>
<dbReference type="RefSeq" id="WP_163819608.1">
    <property type="nucleotide sequence ID" value="NZ_JAAGOB010000008.1"/>
</dbReference>
<evidence type="ECO:0000313" key="2">
    <source>
        <dbReference type="EMBL" id="NED96831.1"/>
    </source>
</evidence>
<keyword evidence="1" id="KW-0812">Transmembrane</keyword>